<comment type="caution">
    <text evidence="5">The sequence shown here is derived from an EMBL/GenBank/DDBJ whole genome shotgun (WGS) entry which is preliminary data.</text>
</comment>
<keyword evidence="2" id="KW-0732">Signal</keyword>
<protein>
    <recommendedName>
        <fullName evidence="7">DOMON domain-containing protein</fullName>
    </recommendedName>
</protein>
<evidence type="ECO:0000259" key="3">
    <source>
        <dbReference type="Pfam" id="PF10348"/>
    </source>
</evidence>
<evidence type="ECO:0000259" key="4">
    <source>
        <dbReference type="Pfam" id="PF16010"/>
    </source>
</evidence>
<evidence type="ECO:0000313" key="6">
    <source>
        <dbReference type="Proteomes" id="UP000327013"/>
    </source>
</evidence>
<sequence length="342" mass="36617">MRAAMIRSALLLTSPSALAVTSLAATVQTFSVDGLSLQYAQVANGSNTDLRMRLAAPTTPGWGAIAIGSEMAGSLFFVLYPSTDMTKTTVSVRTAPREVMPTPIEGISYRVMNSSIANGMMMADVVCYGCTTWNGGSLNTMATQQDFIYAMGPGQAVADGDSNSAIIRKHNRRGFFNINTADSQFTAAEAPMTPFIPVGAAAPAGSSSSASSGSSGSSGSEDMDYTYMLVHIHAAMFCLVWLLIAPAALWALRFASVRAHYILQILTVLLVVPAFAVAVVMSRRTPYSSFDTYHQKIGITVFAVTIVQFFFGALQHTIFKRQEIRHLISSTHMPLALPAWSP</sequence>
<dbReference type="Proteomes" id="UP000327013">
    <property type="component" value="Unassembled WGS sequence"/>
</dbReference>
<dbReference type="Gene3D" id="1.20.120.1770">
    <property type="match status" value="1"/>
</dbReference>
<keyword evidence="6" id="KW-1185">Reference proteome</keyword>
<feature type="transmembrane region" description="Helical" evidence="1">
    <location>
        <begin position="293"/>
        <end position="314"/>
    </location>
</feature>
<keyword evidence="1" id="KW-0472">Membrane</keyword>
<dbReference type="PANTHER" id="PTHR47797:SF3">
    <property type="entry name" value="CYTOCHROME B561 DOMAIN-CONTAINING PROTEIN"/>
    <property type="match status" value="1"/>
</dbReference>
<feature type="transmembrane region" description="Helical" evidence="1">
    <location>
        <begin position="261"/>
        <end position="281"/>
    </location>
</feature>
<feature type="chain" id="PRO_5024412113" description="DOMON domain-containing protein" evidence="2">
    <location>
        <begin position="20"/>
        <end position="342"/>
    </location>
</feature>
<dbReference type="CDD" id="cd09630">
    <property type="entry name" value="CDH_like_cytochrome"/>
    <property type="match status" value="1"/>
</dbReference>
<evidence type="ECO:0000256" key="1">
    <source>
        <dbReference type="SAM" id="Phobius"/>
    </source>
</evidence>
<dbReference type="EMBL" id="VIBQ01000012">
    <property type="protein sequence ID" value="KAB8343277.1"/>
    <property type="molecule type" value="Genomic_DNA"/>
</dbReference>
<evidence type="ECO:0008006" key="7">
    <source>
        <dbReference type="Google" id="ProtNLM"/>
    </source>
</evidence>
<dbReference type="SUPFAM" id="SSF49344">
    <property type="entry name" value="CBD9-like"/>
    <property type="match status" value="1"/>
</dbReference>
<dbReference type="PANTHER" id="PTHR47797">
    <property type="entry name" value="DEHYDROGENASE, PUTATIVE (AFU_ORTHOLOGUE AFUA_8G05805)-RELATED"/>
    <property type="match status" value="1"/>
</dbReference>
<accession>A0A5N6KTI8</accession>
<keyword evidence="1" id="KW-0812">Transmembrane</keyword>
<feature type="domain" description="DUF2427" evidence="3">
    <location>
        <begin position="230"/>
        <end position="315"/>
    </location>
</feature>
<dbReference type="Pfam" id="PF10348">
    <property type="entry name" value="DUF2427"/>
    <property type="match status" value="1"/>
</dbReference>
<feature type="signal peptide" evidence="2">
    <location>
        <begin position="1"/>
        <end position="19"/>
    </location>
</feature>
<dbReference type="Pfam" id="PF16010">
    <property type="entry name" value="CDH-cyt"/>
    <property type="match status" value="1"/>
</dbReference>
<evidence type="ECO:0000313" key="5">
    <source>
        <dbReference type="EMBL" id="KAB8343277.1"/>
    </source>
</evidence>
<reference evidence="5 6" key="1">
    <citation type="submission" date="2019-06" db="EMBL/GenBank/DDBJ databases">
        <title>A chromosomal-level reference genome of Carpinus fangiana (Coryloideae, Betulaceae).</title>
        <authorList>
            <person name="Yang X."/>
            <person name="Wang Z."/>
            <person name="Zhang L."/>
            <person name="Hao G."/>
            <person name="Liu J."/>
            <person name="Yang Y."/>
        </authorList>
    </citation>
    <scope>NUCLEOTIDE SEQUENCE [LARGE SCALE GENOMIC DNA]</scope>
    <source>
        <strain evidence="5">Cfa_2016G</strain>
        <tissue evidence="5">Leaf</tissue>
    </source>
</reference>
<dbReference type="OrthoDB" id="19261at2759"/>
<name>A0A5N6KTI8_9ROSI</name>
<proteinExistence type="predicted"/>
<feature type="domain" description="Cellobiose dehydrogenase-like cytochrome" evidence="4">
    <location>
        <begin position="44"/>
        <end position="183"/>
    </location>
</feature>
<dbReference type="InterPro" id="IPR015920">
    <property type="entry name" value="Cellobiose_DH-like_cyt"/>
</dbReference>
<organism evidence="5 6">
    <name type="scientific">Carpinus fangiana</name>
    <dbReference type="NCBI Taxonomy" id="176857"/>
    <lineage>
        <taxon>Eukaryota</taxon>
        <taxon>Viridiplantae</taxon>
        <taxon>Streptophyta</taxon>
        <taxon>Embryophyta</taxon>
        <taxon>Tracheophyta</taxon>
        <taxon>Spermatophyta</taxon>
        <taxon>Magnoliopsida</taxon>
        <taxon>eudicotyledons</taxon>
        <taxon>Gunneridae</taxon>
        <taxon>Pentapetalae</taxon>
        <taxon>rosids</taxon>
        <taxon>fabids</taxon>
        <taxon>Fagales</taxon>
        <taxon>Betulaceae</taxon>
        <taxon>Carpinus</taxon>
    </lineage>
</organism>
<feature type="transmembrane region" description="Helical" evidence="1">
    <location>
        <begin position="225"/>
        <end position="249"/>
    </location>
</feature>
<dbReference type="Gene3D" id="2.60.40.1210">
    <property type="entry name" value="Cellobiose dehydrogenase, cytochrome domain"/>
    <property type="match status" value="1"/>
</dbReference>
<gene>
    <name evidence="5" type="ORF">FH972_022864</name>
</gene>
<keyword evidence="1" id="KW-1133">Transmembrane helix</keyword>
<dbReference type="AlphaFoldDB" id="A0A5N6KTI8"/>
<dbReference type="InterPro" id="IPR018825">
    <property type="entry name" value="DUF2427"/>
</dbReference>
<evidence type="ECO:0000256" key="2">
    <source>
        <dbReference type="SAM" id="SignalP"/>
    </source>
</evidence>